<evidence type="ECO:0000259" key="1">
    <source>
        <dbReference type="PROSITE" id="PS50181"/>
    </source>
</evidence>
<gene>
    <name evidence="3" type="ORF">JXQ802_LOCUS43838</name>
    <name evidence="2" type="ORF">PYM288_LOCUS28556</name>
</gene>
<dbReference type="AlphaFoldDB" id="A0A815WYH4"/>
<dbReference type="Proteomes" id="UP000663870">
    <property type="component" value="Unassembled WGS sequence"/>
</dbReference>
<evidence type="ECO:0000313" key="2">
    <source>
        <dbReference type="EMBL" id="CAF1274508.1"/>
    </source>
</evidence>
<dbReference type="Gene3D" id="3.80.10.10">
    <property type="entry name" value="Ribonuclease Inhibitor"/>
    <property type="match status" value="1"/>
</dbReference>
<comment type="caution">
    <text evidence="3">The sequence shown here is derived from an EMBL/GenBank/DDBJ whole genome shotgun (WGS) entry which is preliminary data.</text>
</comment>
<name>A0A815WYH4_9BILA</name>
<proteinExistence type="predicted"/>
<evidence type="ECO:0000313" key="3">
    <source>
        <dbReference type="EMBL" id="CAF1553831.1"/>
    </source>
</evidence>
<organism evidence="3 4">
    <name type="scientific">Rotaria sordida</name>
    <dbReference type="NCBI Taxonomy" id="392033"/>
    <lineage>
        <taxon>Eukaryota</taxon>
        <taxon>Metazoa</taxon>
        <taxon>Spiralia</taxon>
        <taxon>Gnathifera</taxon>
        <taxon>Rotifera</taxon>
        <taxon>Eurotatoria</taxon>
        <taxon>Bdelloidea</taxon>
        <taxon>Philodinida</taxon>
        <taxon>Philodinidae</taxon>
        <taxon>Rotaria</taxon>
    </lineage>
</organism>
<dbReference type="SUPFAM" id="SSF52047">
    <property type="entry name" value="RNI-like"/>
    <property type="match status" value="1"/>
</dbReference>
<evidence type="ECO:0000313" key="4">
    <source>
        <dbReference type="Proteomes" id="UP000663870"/>
    </source>
</evidence>
<dbReference type="EMBL" id="CAJNOH010002130">
    <property type="protein sequence ID" value="CAF1274508.1"/>
    <property type="molecule type" value="Genomic_DNA"/>
</dbReference>
<protein>
    <recommendedName>
        <fullName evidence="1">F-box domain-containing protein</fullName>
    </recommendedName>
</protein>
<keyword evidence="4" id="KW-1185">Reference proteome</keyword>
<dbReference type="InterPro" id="IPR001810">
    <property type="entry name" value="F-box_dom"/>
</dbReference>
<feature type="domain" description="F-box" evidence="1">
    <location>
        <begin position="5"/>
        <end position="53"/>
    </location>
</feature>
<dbReference type="InterPro" id="IPR032675">
    <property type="entry name" value="LRR_dom_sf"/>
</dbReference>
<dbReference type="Proteomes" id="UP000663854">
    <property type="component" value="Unassembled WGS sequence"/>
</dbReference>
<dbReference type="EMBL" id="CAJNOL010003250">
    <property type="protein sequence ID" value="CAF1553831.1"/>
    <property type="molecule type" value="Genomic_DNA"/>
</dbReference>
<accession>A0A815WYH4</accession>
<dbReference type="PROSITE" id="PS50181">
    <property type="entry name" value="FBOX"/>
    <property type="match status" value="1"/>
</dbReference>
<sequence>MNEIFLTFELLPNEIFINIFKYLNTSDIFQSFYNLNFRFNTLIESLNNLHLTISEDNQYINIDLFSPYIHSLITIGDVNINLHHFKNLHRLILHYPTNKLLEQLDIDNLPYLEYLSIPDILFGMSFIYQKIFSNKFPNLKFCNLFGFETIETILNWTTQTLSLRILKIGLIDFYVYKAILYACPNLYYLQLKMFQSYLKLSYIQIHSNLKKLEIYSEIYDWQYNDQLIDIFLECVPNLEQLSIYRSISISKILDLIPDYNWLSSIITKRLPLLKYFILCLHIEYHLEFIEFITTETHRQLRKFFFNAHKNRYQSRLIIK</sequence>
<reference evidence="3" key="1">
    <citation type="submission" date="2021-02" db="EMBL/GenBank/DDBJ databases">
        <authorList>
            <person name="Nowell W R."/>
        </authorList>
    </citation>
    <scope>NUCLEOTIDE SEQUENCE</scope>
</reference>